<proteinExistence type="predicted"/>
<accession>A0A2A4JPH2</accession>
<dbReference type="EMBL" id="NWSH01000891">
    <property type="protein sequence ID" value="PCG73656.1"/>
    <property type="molecule type" value="Genomic_DNA"/>
</dbReference>
<gene>
    <name evidence="2" type="ORF">B5V51_14568</name>
</gene>
<organism evidence="2">
    <name type="scientific">Heliothis virescens</name>
    <name type="common">Tobacco budworm moth</name>
    <dbReference type="NCBI Taxonomy" id="7102"/>
    <lineage>
        <taxon>Eukaryota</taxon>
        <taxon>Metazoa</taxon>
        <taxon>Ecdysozoa</taxon>
        <taxon>Arthropoda</taxon>
        <taxon>Hexapoda</taxon>
        <taxon>Insecta</taxon>
        <taxon>Pterygota</taxon>
        <taxon>Neoptera</taxon>
        <taxon>Endopterygota</taxon>
        <taxon>Lepidoptera</taxon>
        <taxon>Glossata</taxon>
        <taxon>Ditrysia</taxon>
        <taxon>Noctuoidea</taxon>
        <taxon>Noctuidae</taxon>
        <taxon>Heliothinae</taxon>
        <taxon>Heliothis</taxon>
    </lineage>
</organism>
<feature type="region of interest" description="Disordered" evidence="1">
    <location>
        <begin position="112"/>
        <end position="148"/>
    </location>
</feature>
<sequence>MLNRLSIVFGSDYVEQETSLPEMLYFNYDQSRDLKLKQTVVSIQPSTISLLQTKAPKSHLRKRLDPMLLTAEETKTIAWPENEFVDLEQVSSPKMPNLPLPKEEVLPIQTAEQPPLPNKPALPHHSAPGLPLSDELWPPHTAPQQSLVSKTPHLSAPELQFSETSPPTSPVLRHTIGSSTLQSKPEIPIPIITLSQQTGLATTSHASTTSQYNFTIATTDSRTALD</sequence>
<comment type="caution">
    <text evidence="2">The sequence shown here is derived from an EMBL/GenBank/DDBJ whole genome shotgun (WGS) entry which is preliminary data.</text>
</comment>
<evidence type="ECO:0000313" key="2">
    <source>
        <dbReference type="EMBL" id="PCG73656.1"/>
    </source>
</evidence>
<evidence type="ECO:0000256" key="1">
    <source>
        <dbReference type="SAM" id="MobiDB-lite"/>
    </source>
</evidence>
<reference evidence="2" key="1">
    <citation type="submission" date="2017-09" db="EMBL/GenBank/DDBJ databases">
        <title>Contemporary evolution of a Lepidopteran species, Heliothis virescens, in response to modern agricultural practices.</title>
        <authorList>
            <person name="Fritz M.L."/>
            <person name="Deyonke A.M."/>
            <person name="Papanicolaou A."/>
            <person name="Micinski S."/>
            <person name="Westbrook J."/>
            <person name="Gould F."/>
        </authorList>
    </citation>
    <scope>NUCLEOTIDE SEQUENCE [LARGE SCALE GENOMIC DNA]</scope>
    <source>
        <strain evidence="2">HvINT-</strain>
        <tissue evidence="2">Whole body</tissue>
    </source>
</reference>
<protein>
    <submittedName>
        <fullName evidence="2">Uncharacterized protein</fullName>
    </submittedName>
</protein>
<name>A0A2A4JPH2_HELVI</name>
<dbReference type="AlphaFoldDB" id="A0A2A4JPH2"/>